<evidence type="ECO:0000256" key="2">
    <source>
        <dbReference type="ARBA" id="ARBA00004186"/>
    </source>
</evidence>
<dbReference type="GO" id="GO:0005874">
    <property type="term" value="C:microtubule"/>
    <property type="evidence" value="ECO:0007669"/>
    <property type="project" value="UniProtKB-KW"/>
</dbReference>
<keyword evidence="10" id="KW-0159">Chromosome partition</keyword>
<keyword evidence="13" id="KW-0539">Nucleus</keyword>
<reference evidence="19 20" key="1">
    <citation type="submission" date="2015-12" db="EMBL/GenBank/DDBJ databases">
        <title>Draft genome sequence of Moniliophthora roreri, the causal agent of frosty pod rot of cacao.</title>
        <authorList>
            <person name="Aime M.C."/>
            <person name="Diaz-Valderrama J.R."/>
            <person name="Kijpornyongpan T."/>
            <person name="Phillips-Mora W."/>
        </authorList>
    </citation>
    <scope>NUCLEOTIDE SEQUENCE [LARGE SCALE GENOMIC DNA]</scope>
    <source>
        <strain evidence="19 20">MCA 2952</strain>
    </source>
</reference>
<evidence type="ECO:0000313" key="20">
    <source>
        <dbReference type="Proteomes" id="UP000054988"/>
    </source>
</evidence>
<gene>
    <name evidence="19" type="ORF">WG66_9235</name>
</gene>
<dbReference type="GO" id="GO:0072686">
    <property type="term" value="C:mitotic spindle"/>
    <property type="evidence" value="ECO:0007669"/>
    <property type="project" value="InterPro"/>
</dbReference>
<comment type="caution">
    <text evidence="19">The sequence shown here is derived from an EMBL/GenBank/DDBJ whole genome shotgun (WGS) entry which is preliminary data.</text>
</comment>
<comment type="similarity">
    <text evidence="4">Belongs to the DASH complex DAD3 family.</text>
</comment>
<comment type="subcellular location">
    <subcellularLocation>
        <location evidence="3">Chromosome</location>
        <location evidence="3">Centromere</location>
        <location evidence="3">Kinetochore</location>
    </subcellularLocation>
    <subcellularLocation>
        <location evidence="2">Cytoplasm</location>
        <location evidence="2">Cytoskeleton</location>
        <location evidence="2">Spindle</location>
    </subcellularLocation>
    <subcellularLocation>
        <location evidence="1">Nucleus</location>
    </subcellularLocation>
</comment>
<evidence type="ECO:0000256" key="15">
    <source>
        <dbReference type="ARBA" id="ARBA00023328"/>
    </source>
</evidence>
<dbReference type="GO" id="GO:0008608">
    <property type="term" value="P:attachment of spindle microtubules to kinetochore"/>
    <property type="evidence" value="ECO:0007669"/>
    <property type="project" value="InterPro"/>
</dbReference>
<dbReference type="EMBL" id="LATX01001774">
    <property type="protein sequence ID" value="KTB38268.1"/>
    <property type="molecule type" value="Genomic_DNA"/>
</dbReference>
<keyword evidence="12" id="KW-0206">Cytoskeleton</keyword>
<dbReference type="eggNOG" id="ENOG502SCNH">
    <property type="taxonomic scope" value="Eukaryota"/>
</dbReference>
<evidence type="ECO:0000256" key="11">
    <source>
        <dbReference type="ARBA" id="ARBA00022838"/>
    </source>
</evidence>
<keyword evidence="14" id="KW-0131">Cell cycle</keyword>
<evidence type="ECO:0000256" key="16">
    <source>
        <dbReference type="ARBA" id="ARBA00044179"/>
    </source>
</evidence>
<keyword evidence="6" id="KW-0963">Cytoplasm</keyword>
<dbReference type="GO" id="GO:0051010">
    <property type="term" value="F:microtubule plus-end binding"/>
    <property type="evidence" value="ECO:0007669"/>
    <property type="project" value="TreeGrafter"/>
</dbReference>
<keyword evidence="15" id="KW-0137">Centromere</keyword>
<dbReference type="AlphaFoldDB" id="A0A0W0FPF9"/>
<proteinExistence type="inferred from homology"/>
<evidence type="ECO:0000256" key="7">
    <source>
        <dbReference type="ARBA" id="ARBA00022618"/>
    </source>
</evidence>
<evidence type="ECO:0000313" key="19">
    <source>
        <dbReference type="EMBL" id="KTB38268.1"/>
    </source>
</evidence>
<keyword evidence="8" id="KW-0493">Microtubule</keyword>
<sequence>MSSPTRPGTSDIFETNPYEDHPSLSPIESQVLWEYAKLAENVKQLSMKTRNLGQDPDETLLPRLRSLEKKMGLVFTLFKASVWGVINEQPVEPSYSGYSDSNSGDQTVRQ</sequence>
<evidence type="ECO:0000256" key="10">
    <source>
        <dbReference type="ARBA" id="ARBA00022829"/>
    </source>
</evidence>
<evidence type="ECO:0000256" key="3">
    <source>
        <dbReference type="ARBA" id="ARBA00004629"/>
    </source>
</evidence>
<keyword evidence="11" id="KW-0995">Kinetochore</keyword>
<dbReference type="Proteomes" id="UP000054988">
    <property type="component" value="Unassembled WGS sequence"/>
</dbReference>
<evidence type="ECO:0000256" key="5">
    <source>
        <dbReference type="ARBA" id="ARBA00022454"/>
    </source>
</evidence>
<dbReference type="PANTHER" id="PTHR28017:SF1">
    <property type="entry name" value="DASH COMPLEX SUBUNIT DAD3"/>
    <property type="match status" value="1"/>
</dbReference>
<feature type="region of interest" description="Disordered" evidence="18">
    <location>
        <begin position="90"/>
        <end position="110"/>
    </location>
</feature>
<evidence type="ECO:0000256" key="13">
    <source>
        <dbReference type="ARBA" id="ARBA00023242"/>
    </source>
</evidence>
<dbReference type="Pfam" id="PF08656">
    <property type="entry name" value="DASH_Dad3"/>
    <property type="match status" value="1"/>
</dbReference>
<dbReference type="GO" id="GO:0051301">
    <property type="term" value="P:cell division"/>
    <property type="evidence" value="ECO:0007669"/>
    <property type="project" value="UniProtKB-KW"/>
</dbReference>
<evidence type="ECO:0000256" key="17">
    <source>
        <dbReference type="ARBA" id="ARBA00044305"/>
    </source>
</evidence>
<evidence type="ECO:0000256" key="6">
    <source>
        <dbReference type="ARBA" id="ARBA00022490"/>
    </source>
</evidence>
<evidence type="ECO:0000256" key="4">
    <source>
        <dbReference type="ARBA" id="ARBA00006277"/>
    </source>
</evidence>
<dbReference type="InterPro" id="IPR013965">
    <property type="entry name" value="DASH_Dad3"/>
</dbReference>
<evidence type="ECO:0000256" key="1">
    <source>
        <dbReference type="ARBA" id="ARBA00004123"/>
    </source>
</evidence>
<protein>
    <recommendedName>
        <fullName evidence="16">DASH complex subunit DAD3</fullName>
    </recommendedName>
    <alternativeName>
        <fullName evidence="17">Outer kinetochore protein DAD3</fullName>
    </alternativeName>
</protein>
<evidence type="ECO:0000256" key="14">
    <source>
        <dbReference type="ARBA" id="ARBA00023306"/>
    </source>
</evidence>
<dbReference type="GO" id="GO:0042729">
    <property type="term" value="C:DASH complex"/>
    <property type="evidence" value="ECO:0007669"/>
    <property type="project" value="InterPro"/>
</dbReference>
<keyword evidence="9" id="KW-0498">Mitosis</keyword>
<feature type="compositionally biased region" description="Low complexity" evidence="18">
    <location>
        <begin position="94"/>
        <end position="110"/>
    </location>
</feature>
<name>A0A0W0FPF9_MONRR</name>
<accession>A0A0W0FPF9</accession>
<evidence type="ECO:0000256" key="9">
    <source>
        <dbReference type="ARBA" id="ARBA00022776"/>
    </source>
</evidence>
<evidence type="ECO:0000256" key="12">
    <source>
        <dbReference type="ARBA" id="ARBA00023212"/>
    </source>
</evidence>
<evidence type="ECO:0000256" key="18">
    <source>
        <dbReference type="SAM" id="MobiDB-lite"/>
    </source>
</evidence>
<feature type="region of interest" description="Disordered" evidence="18">
    <location>
        <begin position="1"/>
        <end position="23"/>
    </location>
</feature>
<keyword evidence="5" id="KW-0158">Chromosome</keyword>
<evidence type="ECO:0000256" key="8">
    <source>
        <dbReference type="ARBA" id="ARBA00022701"/>
    </source>
</evidence>
<keyword evidence="7" id="KW-0132">Cell division</keyword>
<dbReference type="PANTHER" id="PTHR28017">
    <property type="entry name" value="DASH COMPLEX SUBUNIT DAD3"/>
    <property type="match status" value="1"/>
</dbReference>
<organism evidence="19 20">
    <name type="scientific">Moniliophthora roreri</name>
    <name type="common">Frosty pod rot fungus</name>
    <name type="synonym">Monilia roreri</name>
    <dbReference type="NCBI Taxonomy" id="221103"/>
    <lineage>
        <taxon>Eukaryota</taxon>
        <taxon>Fungi</taxon>
        <taxon>Dikarya</taxon>
        <taxon>Basidiomycota</taxon>
        <taxon>Agaricomycotina</taxon>
        <taxon>Agaricomycetes</taxon>
        <taxon>Agaricomycetidae</taxon>
        <taxon>Agaricales</taxon>
        <taxon>Marasmiineae</taxon>
        <taxon>Marasmiaceae</taxon>
        <taxon>Moniliophthora</taxon>
    </lineage>
</organism>